<dbReference type="GO" id="GO:0005634">
    <property type="term" value="C:nucleus"/>
    <property type="evidence" value="ECO:0007669"/>
    <property type="project" value="UniProtKB-SubCell"/>
</dbReference>
<dbReference type="InterPro" id="IPR001138">
    <property type="entry name" value="Zn2Cys6_DnaBD"/>
</dbReference>
<dbReference type="InterPro" id="IPR036864">
    <property type="entry name" value="Zn2-C6_fun-type_DNA-bd_sf"/>
</dbReference>
<dbReference type="EMBL" id="PUHW01000006">
    <property type="protein sequence ID" value="KAG0691173.1"/>
    <property type="molecule type" value="Genomic_DNA"/>
</dbReference>
<keyword evidence="2" id="KW-0539">Nucleus</keyword>
<dbReference type="SMART" id="SM00066">
    <property type="entry name" value="GAL4"/>
    <property type="match status" value="1"/>
</dbReference>
<reference evidence="4" key="1">
    <citation type="submission" date="2020-11" db="EMBL/GenBank/DDBJ databases">
        <title>Kefir isolates.</title>
        <authorList>
            <person name="Marcisauskas S."/>
            <person name="Kim Y."/>
            <person name="Blasche S."/>
        </authorList>
    </citation>
    <scope>NUCLEOTIDE SEQUENCE</scope>
    <source>
        <strain evidence="4">Olga-1</strain>
    </source>
</reference>
<feature type="domain" description="Zn(2)-C6 fungal-type" evidence="3">
    <location>
        <begin position="24"/>
        <end position="54"/>
    </location>
</feature>
<dbReference type="GO" id="GO:0000976">
    <property type="term" value="F:transcription cis-regulatory region binding"/>
    <property type="evidence" value="ECO:0007669"/>
    <property type="project" value="TreeGrafter"/>
</dbReference>
<evidence type="ECO:0000313" key="4">
    <source>
        <dbReference type="EMBL" id="KAG0691173.1"/>
    </source>
</evidence>
<dbReference type="GO" id="GO:0000981">
    <property type="term" value="F:DNA-binding transcription factor activity, RNA polymerase II-specific"/>
    <property type="evidence" value="ECO:0007669"/>
    <property type="project" value="InterPro"/>
</dbReference>
<comment type="caution">
    <text evidence="4">The sequence shown here is derived from an EMBL/GenBank/DDBJ whole genome shotgun (WGS) entry which is preliminary data.</text>
</comment>
<accession>A0A9P7BII6</accession>
<keyword evidence="5" id="KW-1185">Reference proteome</keyword>
<dbReference type="SUPFAM" id="SSF57701">
    <property type="entry name" value="Zn2/Cys6 DNA-binding domain"/>
    <property type="match status" value="1"/>
</dbReference>
<dbReference type="CDD" id="cd00067">
    <property type="entry name" value="GAL4"/>
    <property type="match status" value="1"/>
</dbReference>
<dbReference type="Pfam" id="PF11951">
    <property type="entry name" value="Fungal_trans_2"/>
    <property type="match status" value="1"/>
</dbReference>
<evidence type="ECO:0000256" key="2">
    <source>
        <dbReference type="ARBA" id="ARBA00023242"/>
    </source>
</evidence>
<proteinExistence type="predicted"/>
<evidence type="ECO:0000313" key="5">
    <source>
        <dbReference type="Proteomes" id="UP000697127"/>
    </source>
</evidence>
<organism evidence="4 5">
    <name type="scientific">Pichia californica</name>
    <dbReference type="NCBI Taxonomy" id="460514"/>
    <lineage>
        <taxon>Eukaryota</taxon>
        <taxon>Fungi</taxon>
        <taxon>Dikarya</taxon>
        <taxon>Ascomycota</taxon>
        <taxon>Saccharomycotina</taxon>
        <taxon>Pichiomycetes</taxon>
        <taxon>Pichiales</taxon>
        <taxon>Pichiaceae</taxon>
        <taxon>Pichia</taxon>
    </lineage>
</organism>
<dbReference type="PANTHER" id="PTHR37534:SF49">
    <property type="entry name" value="LYSINE BIOSYNTHESIS REGULATORY PROTEIN LYS14"/>
    <property type="match status" value="1"/>
</dbReference>
<sequence length="574" mass="67391">MSQIEKKKRRTMPSLRGLKKSRKGCFTCKKRKKKCDEIKPICSNCTRLGLECTYGIRLSWNENNQFTIDVNTEKIKKIENIKSFDLSKFIEKSSPYFINFTIWDIIASYQVSPNPSSNQLLNLNNFILEQYESETKTDEEYKYDVHKLTSSILPKPELDLLRNDTYFGPIMKEEFLFELYSEVLSCTKSFARSENLSNDFINLVIPGCKKFPALYRSVLALSALDLIKLELGKNKNERNNYLINIYNSLFIGYKNDALNFLHDILDGFDINVVEMLEELVITILLLCNIEITNRGNKEWVRYLTEASLIFNALTLEKILSSNIFIFAYKYFSLRYILLLTTLDHETMNNFLETSPWPMLDEIFMNNGIDPMFGCSAKIIDIIYKTTIYDYLYHNNEIQMHDFVAKLTRLWYLLDSIKQNGSDENDELTGSARCHLYAAKIYIYTILIRNKVEKYLDDEYDEYVPKLWEKLTYLSLSQKSLFFPNWCFFIVTTTDIFEDEDIKRIRALRLFESLQSNWPLSSVVKIRKAIESIWKVYDLSSGMSSSDISSSDKERETPFDCRKVLKEYKFMLALT</sequence>
<comment type="subcellular location">
    <subcellularLocation>
        <location evidence="1">Nucleus</location>
    </subcellularLocation>
</comment>
<name>A0A9P7BII6_9ASCO</name>
<dbReference type="PROSITE" id="PS50048">
    <property type="entry name" value="ZN2_CY6_FUNGAL_2"/>
    <property type="match status" value="1"/>
</dbReference>
<dbReference type="Pfam" id="PF00172">
    <property type="entry name" value="Zn_clus"/>
    <property type="match status" value="1"/>
</dbReference>
<protein>
    <recommendedName>
        <fullName evidence="3">Zn(2)-C6 fungal-type domain-containing protein</fullName>
    </recommendedName>
</protein>
<dbReference type="GO" id="GO:0008270">
    <property type="term" value="F:zinc ion binding"/>
    <property type="evidence" value="ECO:0007669"/>
    <property type="project" value="InterPro"/>
</dbReference>
<dbReference type="InterPro" id="IPR021858">
    <property type="entry name" value="Fun_TF"/>
</dbReference>
<dbReference type="PANTHER" id="PTHR37534">
    <property type="entry name" value="TRANSCRIPTIONAL ACTIVATOR PROTEIN UGA3"/>
    <property type="match status" value="1"/>
</dbReference>
<evidence type="ECO:0000256" key="1">
    <source>
        <dbReference type="ARBA" id="ARBA00004123"/>
    </source>
</evidence>
<dbReference type="Proteomes" id="UP000697127">
    <property type="component" value="Unassembled WGS sequence"/>
</dbReference>
<dbReference type="AlphaFoldDB" id="A0A9P7BII6"/>
<dbReference type="PROSITE" id="PS00463">
    <property type="entry name" value="ZN2_CY6_FUNGAL_1"/>
    <property type="match status" value="1"/>
</dbReference>
<evidence type="ECO:0000259" key="3">
    <source>
        <dbReference type="PROSITE" id="PS50048"/>
    </source>
</evidence>
<dbReference type="Gene3D" id="4.10.240.10">
    <property type="entry name" value="Zn(2)-C6 fungal-type DNA-binding domain"/>
    <property type="match status" value="1"/>
</dbReference>
<dbReference type="GO" id="GO:0045944">
    <property type="term" value="P:positive regulation of transcription by RNA polymerase II"/>
    <property type="evidence" value="ECO:0007669"/>
    <property type="project" value="TreeGrafter"/>
</dbReference>
<gene>
    <name evidence="4" type="ORF">C6P40_004424</name>
</gene>